<accession>A0ABQ9J0S2</accession>
<gene>
    <name evidence="1" type="ORF">NQ317_009572</name>
</gene>
<dbReference type="EMBL" id="JAPWTJ010001756">
    <property type="protein sequence ID" value="KAJ8969639.1"/>
    <property type="molecule type" value="Genomic_DNA"/>
</dbReference>
<sequence length="108" mass="12583">MANSYTKRKMCLSTSQLKPSNSFSISFFCSRDIGPRHQLWDTLYNNHTESTAFVPDQNRTTYSCFELVSSHQCPQRTARAVQTIAYNSHKWVNIPILKVWDDGYFETH</sequence>
<reference evidence="1" key="1">
    <citation type="journal article" date="2023" name="Insect Mol. Biol.">
        <title>Genome sequencing provides insights into the evolution of gene families encoding plant cell wall-degrading enzymes in longhorned beetles.</title>
        <authorList>
            <person name="Shin N.R."/>
            <person name="Okamura Y."/>
            <person name="Kirsch R."/>
            <person name="Pauchet Y."/>
        </authorList>
    </citation>
    <scope>NUCLEOTIDE SEQUENCE</scope>
    <source>
        <strain evidence="1">MMC_N1</strain>
    </source>
</reference>
<keyword evidence="2" id="KW-1185">Reference proteome</keyword>
<evidence type="ECO:0000313" key="2">
    <source>
        <dbReference type="Proteomes" id="UP001162164"/>
    </source>
</evidence>
<dbReference type="Proteomes" id="UP001162164">
    <property type="component" value="Unassembled WGS sequence"/>
</dbReference>
<name>A0ABQ9J0S2_9CUCU</name>
<proteinExistence type="predicted"/>
<organism evidence="1 2">
    <name type="scientific">Molorchus minor</name>
    <dbReference type="NCBI Taxonomy" id="1323400"/>
    <lineage>
        <taxon>Eukaryota</taxon>
        <taxon>Metazoa</taxon>
        <taxon>Ecdysozoa</taxon>
        <taxon>Arthropoda</taxon>
        <taxon>Hexapoda</taxon>
        <taxon>Insecta</taxon>
        <taxon>Pterygota</taxon>
        <taxon>Neoptera</taxon>
        <taxon>Endopterygota</taxon>
        <taxon>Coleoptera</taxon>
        <taxon>Polyphaga</taxon>
        <taxon>Cucujiformia</taxon>
        <taxon>Chrysomeloidea</taxon>
        <taxon>Cerambycidae</taxon>
        <taxon>Lamiinae</taxon>
        <taxon>Monochamini</taxon>
        <taxon>Molorchus</taxon>
    </lineage>
</organism>
<comment type="caution">
    <text evidence="1">The sequence shown here is derived from an EMBL/GenBank/DDBJ whole genome shotgun (WGS) entry which is preliminary data.</text>
</comment>
<protein>
    <submittedName>
        <fullName evidence="1">Uncharacterized protein</fullName>
    </submittedName>
</protein>
<evidence type="ECO:0000313" key="1">
    <source>
        <dbReference type="EMBL" id="KAJ8969639.1"/>
    </source>
</evidence>